<evidence type="ECO:0000313" key="3">
    <source>
        <dbReference type="EMBL" id="SDW24239.1"/>
    </source>
</evidence>
<dbReference type="STRING" id="564137.SAMN04488238_101448"/>
<dbReference type="GO" id="GO:0004713">
    <property type="term" value="F:protein tyrosine kinase activity"/>
    <property type="evidence" value="ECO:0007669"/>
    <property type="project" value="TreeGrafter"/>
</dbReference>
<dbReference type="Gene3D" id="3.40.50.300">
    <property type="entry name" value="P-loop containing nucleotide triphosphate hydrolases"/>
    <property type="match status" value="1"/>
</dbReference>
<evidence type="ECO:0000256" key="1">
    <source>
        <dbReference type="ARBA" id="ARBA00022741"/>
    </source>
</evidence>
<accession>A0A1H2S010</accession>
<evidence type="ECO:0000256" key="2">
    <source>
        <dbReference type="ARBA" id="ARBA00022840"/>
    </source>
</evidence>
<keyword evidence="4" id="KW-1185">Reference proteome</keyword>
<protein>
    <submittedName>
        <fullName evidence="3">Chromosome partitioning ATPase, Mrp family, contains Fe-S cluster</fullName>
    </submittedName>
</protein>
<dbReference type="InterPro" id="IPR005702">
    <property type="entry name" value="Wzc-like_C"/>
</dbReference>
<sequence length="303" mass="32526">MVNTRTLEQMLDLSGRAAQDSGARRDLVRRGLLATGGEAAQAAPALAPQRGAQMGRSARRQQDILDNWAMLDFATRAEARAVRSHDATISQLARDPQIAGAFDVLRTQLLQAMAANGWTTIGVTSPTHGCGGTFVASALAASCARREDLRAILLDLDLQRPTLHEAFDLEPMGSVADMLAGRLPMEAHLQRLTRSFAIGMSDAPFTSPVGVLQSDTAQSVMSEIRTQLAPDIIICDLPPLLSGDAAIAMLPQLDGVLLVTDGTQTSPRDITDCERLIAGKTQLMGVILNKSDDRDFERFNPRG</sequence>
<dbReference type="GO" id="GO:0005886">
    <property type="term" value="C:plasma membrane"/>
    <property type="evidence" value="ECO:0007669"/>
    <property type="project" value="TreeGrafter"/>
</dbReference>
<dbReference type="PANTHER" id="PTHR32309:SF13">
    <property type="entry name" value="FERRIC ENTEROBACTIN TRANSPORT PROTEIN FEPE"/>
    <property type="match status" value="1"/>
</dbReference>
<dbReference type="PANTHER" id="PTHR32309">
    <property type="entry name" value="TYROSINE-PROTEIN KINASE"/>
    <property type="match status" value="1"/>
</dbReference>
<keyword evidence="1" id="KW-0547">Nucleotide-binding</keyword>
<dbReference type="AlphaFoldDB" id="A0A1H2S010"/>
<organism evidence="3 4">
    <name type="scientific">Roseicitreum antarcticum</name>
    <dbReference type="NCBI Taxonomy" id="564137"/>
    <lineage>
        <taxon>Bacteria</taxon>
        <taxon>Pseudomonadati</taxon>
        <taxon>Pseudomonadota</taxon>
        <taxon>Alphaproteobacteria</taxon>
        <taxon>Rhodobacterales</taxon>
        <taxon>Paracoccaceae</taxon>
        <taxon>Roseicitreum</taxon>
    </lineage>
</organism>
<evidence type="ECO:0000313" key="4">
    <source>
        <dbReference type="Proteomes" id="UP000198539"/>
    </source>
</evidence>
<dbReference type="Proteomes" id="UP000198539">
    <property type="component" value="Unassembled WGS sequence"/>
</dbReference>
<dbReference type="InterPro" id="IPR050445">
    <property type="entry name" value="Bact_polysacc_biosynth/exp"/>
</dbReference>
<keyword evidence="2" id="KW-0067">ATP-binding</keyword>
<dbReference type="SUPFAM" id="SSF52540">
    <property type="entry name" value="P-loop containing nucleoside triphosphate hydrolases"/>
    <property type="match status" value="1"/>
</dbReference>
<name>A0A1H2S010_9RHOB</name>
<reference evidence="3 4" key="1">
    <citation type="submission" date="2016-10" db="EMBL/GenBank/DDBJ databases">
        <authorList>
            <person name="de Groot N.N."/>
        </authorList>
    </citation>
    <scope>NUCLEOTIDE SEQUENCE [LARGE SCALE GENOMIC DNA]</scope>
    <source>
        <strain evidence="3 4">CGMCC 1.8894</strain>
    </source>
</reference>
<dbReference type="EMBL" id="FNOM01000001">
    <property type="protein sequence ID" value="SDW24239.1"/>
    <property type="molecule type" value="Genomic_DNA"/>
</dbReference>
<dbReference type="RefSeq" id="WP_092884921.1">
    <property type="nucleotide sequence ID" value="NZ_CP061498.1"/>
</dbReference>
<gene>
    <name evidence="3" type="ORF">SAMN04488238_101448</name>
</gene>
<dbReference type="CDD" id="cd05387">
    <property type="entry name" value="BY-kinase"/>
    <property type="match status" value="1"/>
</dbReference>
<dbReference type="OrthoDB" id="9775724at2"/>
<proteinExistence type="predicted"/>
<dbReference type="InterPro" id="IPR027417">
    <property type="entry name" value="P-loop_NTPase"/>
</dbReference>